<dbReference type="PANTHER" id="PTHR10957">
    <property type="entry name" value="RAP1 GTPASE-GDP DISSOCIATION STIMULATOR 1"/>
    <property type="match status" value="1"/>
</dbReference>
<accession>A0AAE1AUW7</accession>
<evidence type="ECO:0000313" key="7">
    <source>
        <dbReference type="EMBL" id="KAK3794363.1"/>
    </source>
</evidence>
<keyword evidence="8" id="KW-1185">Reference proteome</keyword>
<organism evidence="7 8">
    <name type="scientific">Elysia crispata</name>
    <name type="common">lettuce slug</name>
    <dbReference type="NCBI Taxonomy" id="231223"/>
    <lineage>
        <taxon>Eukaryota</taxon>
        <taxon>Metazoa</taxon>
        <taxon>Spiralia</taxon>
        <taxon>Lophotrochozoa</taxon>
        <taxon>Mollusca</taxon>
        <taxon>Gastropoda</taxon>
        <taxon>Heterobranchia</taxon>
        <taxon>Euthyneura</taxon>
        <taxon>Panpulmonata</taxon>
        <taxon>Sacoglossa</taxon>
        <taxon>Placobranchoidea</taxon>
        <taxon>Plakobranchidae</taxon>
        <taxon>Elysia</taxon>
    </lineage>
</organism>
<reference evidence="7" key="1">
    <citation type="journal article" date="2023" name="G3 (Bethesda)">
        <title>A reference genome for the long-term kleptoplast-retaining sea slug Elysia crispata morphotype clarki.</title>
        <authorList>
            <person name="Eastman K.E."/>
            <person name="Pendleton A.L."/>
            <person name="Shaikh M.A."/>
            <person name="Suttiyut T."/>
            <person name="Ogas R."/>
            <person name="Tomko P."/>
            <person name="Gavelis G."/>
            <person name="Widhalm J.R."/>
            <person name="Wisecaver J.H."/>
        </authorList>
    </citation>
    <scope>NUCLEOTIDE SEQUENCE</scope>
    <source>
        <strain evidence="7">ECLA1</strain>
    </source>
</reference>
<keyword evidence="6" id="KW-0496">Mitochondrion</keyword>
<dbReference type="GO" id="GO:0005739">
    <property type="term" value="C:mitochondrion"/>
    <property type="evidence" value="ECO:0007669"/>
    <property type="project" value="UniProtKB-SubCell"/>
</dbReference>
<dbReference type="SUPFAM" id="SSF48371">
    <property type="entry name" value="ARM repeat"/>
    <property type="match status" value="1"/>
</dbReference>
<dbReference type="GO" id="GO:0005829">
    <property type="term" value="C:cytosol"/>
    <property type="evidence" value="ECO:0007669"/>
    <property type="project" value="UniProtKB-SubCell"/>
</dbReference>
<comment type="caution">
    <text evidence="7">The sequence shown here is derived from an EMBL/GenBank/DDBJ whole genome shotgun (WGS) entry which is preliminary data.</text>
</comment>
<dbReference type="AlphaFoldDB" id="A0AAE1AUW7"/>
<proteinExistence type="predicted"/>
<dbReference type="EMBL" id="JAWDGP010001129">
    <property type="protein sequence ID" value="KAK3794363.1"/>
    <property type="molecule type" value="Genomic_DNA"/>
</dbReference>
<evidence type="ECO:0000256" key="3">
    <source>
        <dbReference type="ARBA" id="ARBA00004514"/>
    </source>
</evidence>
<sequence length="633" mass="68438">MDDAVSLLSKLTVSETEHQQEKTIAQLIQLVCELNEDEDESENDAVQEKIFHHDAMDLVLRVLQSKETEENRSLLVGCAQLIAELAKVGKTSVGCAQLIAELAKVESLREPLVNKGFMPPLTKLLPSKNISLATQVCRALGNICYDNDLGRMAVDKENGMQSITEVLSQQINSKEEGSARLRVIVCGFLLNLTNDCEPLQERAIECNILKPLSECIKCHLEDEDLTNMALLTVGSLTELDSGKLSAIQCGLLDTFKKLLERDWKEHPIDVVLDLISSLMESESAKDRAAENGLCQVLANIANSDLENAADIKTVSDIFISVLTGDTSMEKIYASGEGTLFLQSMDWLAAEKEHLQTLGALAIGNFARRDSFCIQLVEKGVVSKLLTILKGTIGQQDSFMLQHAVLSSLRNLAISATNKPHLLSAGVLETCLSLIHTEHMAVVFKLLGVLRMLIEGQEAAAIKLGQERSFLECLTDWCGQAHAGVKGEATRVMASLVKNSRSAMVIQNIARAEGLGNLVAMATSEHLVMQNEAVMALTIVCSTALGEAAVALKEADLADTVSALLKDPNLPPEMLCNVLSLLKAVLSAENLCDEIGTSGVADVVRSLSEGHADQKVKDLATSTLTLLDQSISPS</sequence>
<keyword evidence="4" id="KW-0963">Cytoplasm</keyword>
<name>A0AAE1AUW7_9GAST</name>
<keyword evidence="5" id="KW-0256">Endoplasmic reticulum</keyword>
<dbReference type="GO" id="GO:0005085">
    <property type="term" value="F:guanyl-nucleotide exchange factor activity"/>
    <property type="evidence" value="ECO:0007669"/>
    <property type="project" value="InterPro"/>
</dbReference>
<dbReference type="InterPro" id="IPR000225">
    <property type="entry name" value="Armadillo"/>
</dbReference>
<evidence type="ECO:0008006" key="9">
    <source>
        <dbReference type="Google" id="ProtNLM"/>
    </source>
</evidence>
<evidence type="ECO:0000313" key="8">
    <source>
        <dbReference type="Proteomes" id="UP001283361"/>
    </source>
</evidence>
<evidence type="ECO:0000256" key="2">
    <source>
        <dbReference type="ARBA" id="ARBA00004240"/>
    </source>
</evidence>
<dbReference type="Proteomes" id="UP001283361">
    <property type="component" value="Unassembled WGS sequence"/>
</dbReference>
<dbReference type="Pfam" id="PF00514">
    <property type="entry name" value="Arm"/>
    <property type="match status" value="1"/>
</dbReference>
<dbReference type="InterPro" id="IPR011989">
    <property type="entry name" value="ARM-like"/>
</dbReference>
<evidence type="ECO:0000256" key="1">
    <source>
        <dbReference type="ARBA" id="ARBA00004173"/>
    </source>
</evidence>
<dbReference type="GO" id="GO:0005783">
    <property type="term" value="C:endoplasmic reticulum"/>
    <property type="evidence" value="ECO:0007669"/>
    <property type="project" value="UniProtKB-SubCell"/>
</dbReference>
<gene>
    <name evidence="7" type="ORF">RRG08_061031</name>
</gene>
<evidence type="ECO:0000256" key="4">
    <source>
        <dbReference type="ARBA" id="ARBA00022490"/>
    </source>
</evidence>
<dbReference type="SMART" id="SM00185">
    <property type="entry name" value="ARM"/>
    <property type="match status" value="6"/>
</dbReference>
<dbReference type="InterPro" id="IPR016024">
    <property type="entry name" value="ARM-type_fold"/>
</dbReference>
<dbReference type="InterPro" id="IPR040144">
    <property type="entry name" value="RAP1GDS1"/>
</dbReference>
<evidence type="ECO:0000256" key="5">
    <source>
        <dbReference type="ARBA" id="ARBA00022824"/>
    </source>
</evidence>
<dbReference type="Gene3D" id="1.25.10.10">
    <property type="entry name" value="Leucine-rich Repeat Variant"/>
    <property type="match status" value="3"/>
</dbReference>
<protein>
    <recommendedName>
        <fullName evidence="9">Rap1 GTPase-GDP dissociation stimulator 1</fullName>
    </recommendedName>
</protein>
<evidence type="ECO:0000256" key="6">
    <source>
        <dbReference type="ARBA" id="ARBA00023128"/>
    </source>
</evidence>
<comment type="subcellular location">
    <subcellularLocation>
        <location evidence="3">Cytoplasm</location>
        <location evidence="3">Cytosol</location>
    </subcellularLocation>
    <subcellularLocation>
        <location evidence="2">Endoplasmic reticulum</location>
    </subcellularLocation>
    <subcellularLocation>
        <location evidence="1">Mitochondrion</location>
    </subcellularLocation>
</comment>